<dbReference type="AlphaFoldDB" id="M5DY65"/>
<dbReference type="SUPFAM" id="SSF53146">
    <property type="entry name" value="Nitrogenase accessory factor-like"/>
    <property type="match status" value="1"/>
</dbReference>
<dbReference type="EMBL" id="CAUI01000005">
    <property type="protein sequence ID" value="CCU78045.1"/>
    <property type="molecule type" value="Genomic_DNA"/>
</dbReference>
<dbReference type="STRING" id="1293054.HSACCH_00360"/>
<dbReference type="eggNOG" id="COG1433">
    <property type="taxonomic scope" value="Bacteria"/>
</dbReference>
<dbReference type="RefSeq" id="WP_005487395.1">
    <property type="nucleotide sequence ID" value="NZ_CAUI01000005.1"/>
</dbReference>
<dbReference type="Pfam" id="PF02579">
    <property type="entry name" value="Nitro_FeMo-Co"/>
    <property type="match status" value="1"/>
</dbReference>
<dbReference type="InParanoid" id="M5DY65"/>
<keyword evidence="3" id="KW-1185">Reference proteome</keyword>
<proteinExistence type="predicted"/>
<dbReference type="PANTHER" id="PTHR33937:SF2">
    <property type="entry name" value="DINITROGENASE IRON-MOLYBDENUM COFACTOR BIOSYNTHESIS DOMAIN-CONTAINING PROTEIN"/>
    <property type="match status" value="1"/>
</dbReference>
<dbReference type="InterPro" id="IPR003731">
    <property type="entry name" value="Di-Nase_FeMo-co_biosynth"/>
</dbReference>
<dbReference type="PANTHER" id="PTHR33937">
    <property type="entry name" value="IRON-MOLYBDENUM PROTEIN-RELATED-RELATED"/>
    <property type="match status" value="1"/>
</dbReference>
<sequence>MKLIIPAVGASNFETEIHENFGRANYFAVINCENNQIKFVNNTAANKSSGAGVGAAQLCADQNADAVAAYHFGPKAYEALKAAGIELLDLKEQKLIKEAFNDYQAGNLTEAEAGPGGHF</sequence>
<dbReference type="InterPro" id="IPR051840">
    <property type="entry name" value="NifX/NifY_domain"/>
</dbReference>
<dbReference type="InterPro" id="IPR036105">
    <property type="entry name" value="DiNase_FeMo-co_biosyn_sf"/>
</dbReference>
<protein>
    <recommendedName>
        <fullName evidence="1">Dinitrogenase iron-molybdenum cofactor biosynthesis domain-containing protein</fullName>
    </recommendedName>
</protein>
<dbReference type="Gene3D" id="3.30.420.130">
    <property type="entry name" value="Dinitrogenase iron-molybdenum cofactor biosynthesis domain"/>
    <property type="match status" value="1"/>
</dbReference>
<gene>
    <name evidence="2" type="ORF">HSACCH_00360</name>
</gene>
<evidence type="ECO:0000313" key="2">
    <source>
        <dbReference type="EMBL" id="CCU78045.1"/>
    </source>
</evidence>
<organism evidence="2 3">
    <name type="scientific">Halanaerobium saccharolyticum subsp. saccharolyticum DSM 6643</name>
    <dbReference type="NCBI Taxonomy" id="1293054"/>
    <lineage>
        <taxon>Bacteria</taxon>
        <taxon>Bacillati</taxon>
        <taxon>Bacillota</taxon>
        <taxon>Clostridia</taxon>
        <taxon>Halanaerobiales</taxon>
        <taxon>Halanaerobiaceae</taxon>
        <taxon>Halanaerobium</taxon>
    </lineage>
</organism>
<evidence type="ECO:0000313" key="3">
    <source>
        <dbReference type="Proteomes" id="UP000012063"/>
    </source>
</evidence>
<accession>M5DY65</accession>
<feature type="domain" description="Dinitrogenase iron-molybdenum cofactor biosynthesis" evidence="1">
    <location>
        <begin position="16"/>
        <end position="104"/>
    </location>
</feature>
<dbReference type="Proteomes" id="UP000012063">
    <property type="component" value="Unassembled WGS sequence"/>
</dbReference>
<evidence type="ECO:0000259" key="1">
    <source>
        <dbReference type="Pfam" id="PF02579"/>
    </source>
</evidence>
<comment type="caution">
    <text evidence="2">The sequence shown here is derived from an EMBL/GenBank/DDBJ whole genome shotgun (WGS) entry which is preliminary data.</text>
</comment>
<name>M5DY65_9FIRM</name>
<dbReference type="OrthoDB" id="9807451at2"/>
<reference evidence="3" key="1">
    <citation type="journal article" date="2013" name="Genome Announc.">
        <title>Genome Sequence of Halanaerobium saccharolyticum subsp. saccharolyticum Strain DSM 6643T, a Halophilic Hydrogen-Producing Bacterium.</title>
        <authorList>
            <person name="Kivisto A."/>
            <person name="Larjo A."/>
            <person name="Ciranna A."/>
            <person name="Santala V."/>
            <person name="Roos C."/>
            <person name="Karp M."/>
        </authorList>
    </citation>
    <scope>NUCLEOTIDE SEQUENCE [LARGE SCALE GENOMIC DNA]</scope>
    <source>
        <strain evidence="3">DSM 6643</strain>
    </source>
</reference>